<dbReference type="Proteomes" id="UP001163321">
    <property type="component" value="Chromosome 2"/>
</dbReference>
<organism evidence="1 2">
    <name type="scientific">Peronosclerospora sorghi</name>
    <dbReference type="NCBI Taxonomy" id="230839"/>
    <lineage>
        <taxon>Eukaryota</taxon>
        <taxon>Sar</taxon>
        <taxon>Stramenopiles</taxon>
        <taxon>Oomycota</taxon>
        <taxon>Peronosporomycetes</taxon>
        <taxon>Peronosporales</taxon>
        <taxon>Peronosporaceae</taxon>
        <taxon>Peronosclerospora</taxon>
    </lineage>
</organism>
<gene>
    <name evidence="1" type="ORF">PsorP6_016937</name>
</gene>
<sequence>MLSSKHRHISSRYDSKLFPLSDDFFPEINLTHEQIQSYETRVHQLVDNVLSEYERHEAKGGYPIYNTAPGYQLARMVS</sequence>
<accession>A0ACC0WE22</accession>
<dbReference type="EMBL" id="CM047581">
    <property type="protein sequence ID" value="KAI9916291.1"/>
    <property type="molecule type" value="Genomic_DNA"/>
</dbReference>
<evidence type="ECO:0000313" key="2">
    <source>
        <dbReference type="Proteomes" id="UP001163321"/>
    </source>
</evidence>
<proteinExistence type="predicted"/>
<reference evidence="1 2" key="1">
    <citation type="journal article" date="2022" name="bioRxiv">
        <title>The genome of the oomycete Peronosclerospora sorghi, a cosmopolitan pathogen of maize and sorghum, is inflated with dispersed pseudogenes.</title>
        <authorList>
            <person name="Fletcher K."/>
            <person name="Martin F."/>
            <person name="Isakeit T."/>
            <person name="Cavanaugh K."/>
            <person name="Magill C."/>
            <person name="Michelmore R."/>
        </authorList>
    </citation>
    <scope>NUCLEOTIDE SEQUENCE [LARGE SCALE GENOMIC DNA]</scope>
    <source>
        <strain evidence="1">P6</strain>
    </source>
</reference>
<name>A0ACC0WE22_9STRA</name>
<comment type="caution">
    <text evidence="1">The sequence shown here is derived from an EMBL/GenBank/DDBJ whole genome shotgun (WGS) entry which is preliminary data.</text>
</comment>
<evidence type="ECO:0000313" key="1">
    <source>
        <dbReference type="EMBL" id="KAI9916291.1"/>
    </source>
</evidence>
<protein>
    <submittedName>
        <fullName evidence="1">Uncharacterized protein</fullName>
    </submittedName>
</protein>
<keyword evidence="2" id="KW-1185">Reference proteome</keyword>